<proteinExistence type="predicted"/>
<comment type="caution">
    <text evidence="4">The sequence shown here is derived from an EMBL/GenBank/DDBJ whole genome shotgun (WGS) entry which is preliminary data.</text>
</comment>
<reference evidence="4 5" key="1">
    <citation type="submission" date="2018-04" db="EMBL/GenBank/DDBJ databases">
        <title>Novel Campyloabacter and Helicobacter Species and Strains.</title>
        <authorList>
            <person name="Mannion A.J."/>
            <person name="Shen Z."/>
            <person name="Fox J.G."/>
        </authorList>
    </citation>
    <scope>NUCLEOTIDE SEQUENCE [LARGE SCALE GENOMIC DNA]</scope>
    <source>
        <strain evidence="4 5">MIT 99-5101</strain>
    </source>
</reference>
<evidence type="ECO:0000313" key="5">
    <source>
        <dbReference type="Proteomes" id="UP000256650"/>
    </source>
</evidence>
<sequence>MQYYSYEMFREDMKELVDKIDFNPDGIVAISRGGLTMAHFLGIALDLRRVYTINASSFFNKVQQEIQISNIPELGGNQRILIVDEIVDSGTSMEKVYSILSAVNSSIDFKTACIFHKPTAQFKPDFILREASDWVEFFWEVDVVKSLREEQK</sequence>
<dbReference type="EMBL" id="NXLS01000004">
    <property type="protein sequence ID" value="RDU62938.1"/>
    <property type="molecule type" value="Genomic_DNA"/>
</dbReference>
<keyword evidence="5" id="KW-1185">Reference proteome</keyword>
<dbReference type="Pfam" id="PF00156">
    <property type="entry name" value="Pribosyltran"/>
    <property type="match status" value="1"/>
</dbReference>
<protein>
    <submittedName>
        <fullName evidence="4">Nicotinate phosphoribosyltransferase</fullName>
    </submittedName>
</protein>
<dbReference type="SUPFAM" id="SSF53271">
    <property type="entry name" value="PRTase-like"/>
    <property type="match status" value="1"/>
</dbReference>
<dbReference type="PANTHER" id="PTHR43363:SF1">
    <property type="entry name" value="HYPOXANTHINE-GUANINE PHOSPHORIBOSYLTRANSFERASE"/>
    <property type="match status" value="1"/>
</dbReference>
<dbReference type="GeneID" id="82535591"/>
<feature type="domain" description="Phosphoribosyltransferase" evidence="3">
    <location>
        <begin position="13"/>
        <end position="143"/>
    </location>
</feature>
<dbReference type="Proteomes" id="UP000256650">
    <property type="component" value="Unassembled WGS sequence"/>
</dbReference>
<dbReference type="Gene3D" id="3.40.50.2020">
    <property type="match status" value="1"/>
</dbReference>
<organism evidence="4 5">
    <name type="scientific">Helicobacter ganmani</name>
    <dbReference type="NCBI Taxonomy" id="60246"/>
    <lineage>
        <taxon>Bacteria</taxon>
        <taxon>Pseudomonadati</taxon>
        <taxon>Campylobacterota</taxon>
        <taxon>Epsilonproteobacteria</taxon>
        <taxon>Campylobacterales</taxon>
        <taxon>Helicobacteraceae</taxon>
        <taxon>Helicobacter</taxon>
    </lineage>
</organism>
<dbReference type="InterPro" id="IPR029057">
    <property type="entry name" value="PRTase-like"/>
</dbReference>
<keyword evidence="2 4" id="KW-0808">Transferase</keyword>
<accession>A0A3D8ICU5</accession>
<evidence type="ECO:0000313" key="4">
    <source>
        <dbReference type="EMBL" id="RDU62938.1"/>
    </source>
</evidence>
<dbReference type="OrthoDB" id="5327200at2"/>
<dbReference type="PANTHER" id="PTHR43363">
    <property type="entry name" value="HYPOXANTHINE PHOSPHORIBOSYLTRANSFERASE"/>
    <property type="match status" value="1"/>
</dbReference>
<gene>
    <name evidence="4" type="ORF">CQA43_04735</name>
</gene>
<evidence type="ECO:0000259" key="3">
    <source>
        <dbReference type="Pfam" id="PF00156"/>
    </source>
</evidence>
<evidence type="ECO:0000256" key="1">
    <source>
        <dbReference type="ARBA" id="ARBA00022676"/>
    </source>
</evidence>
<dbReference type="InterPro" id="IPR000836">
    <property type="entry name" value="PRTase_dom"/>
</dbReference>
<dbReference type="RefSeq" id="WP_115551472.1">
    <property type="nucleotide sequence ID" value="NZ_CAONBV010000042.1"/>
</dbReference>
<evidence type="ECO:0000256" key="2">
    <source>
        <dbReference type="ARBA" id="ARBA00022679"/>
    </source>
</evidence>
<dbReference type="GO" id="GO:0016757">
    <property type="term" value="F:glycosyltransferase activity"/>
    <property type="evidence" value="ECO:0007669"/>
    <property type="project" value="UniProtKB-KW"/>
</dbReference>
<dbReference type="AlphaFoldDB" id="A0A3D8ICU5"/>
<dbReference type="CDD" id="cd06223">
    <property type="entry name" value="PRTases_typeI"/>
    <property type="match status" value="1"/>
</dbReference>
<keyword evidence="1 4" id="KW-0328">Glycosyltransferase</keyword>
<name>A0A3D8ICU5_9HELI</name>